<keyword evidence="1" id="KW-0472">Membrane</keyword>
<protein>
    <submittedName>
        <fullName evidence="2">Uncharacterized protein</fullName>
    </submittedName>
</protein>
<dbReference type="RefSeq" id="WP_328278612.1">
    <property type="nucleotide sequence ID" value="NZ_JARTLD010000033.1"/>
</dbReference>
<reference evidence="2 3" key="1">
    <citation type="submission" date="2023-03" db="EMBL/GenBank/DDBJ databases">
        <title>Bacillus Genome Sequencing.</title>
        <authorList>
            <person name="Dunlap C."/>
        </authorList>
    </citation>
    <scope>NUCLEOTIDE SEQUENCE [LARGE SCALE GENOMIC DNA]</scope>
    <source>
        <strain evidence="2 3">NRS-52</strain>
    </source>
</reference>
<organism evidence="2 3">
    <name type="scientific">Paenibacillus chibensis</name>
    <dbReference type="NCBI Taxonomy" id="59846"/>
    <lineage>
        <taxon>Bacteria</taxon>
        <taxon>Bacillati</taxon>
        <taxon>Bacillota</taxon>
        <taxon>Bacilli</taxon>
        <taxon>Bacillales</taxon>
        <taxon>Paenibacillaceae</taxon>
        <taxon>Paenibacillus</taxon>
    </lineage>
</organism>
<evidence type="ECO:0000313" key="3">
    <source>
        <dbReference type="Proteomes" id="UP001343257"/>
    </source>
</evidence>
<accession>A0ABU6PTY7</accession>
<evidence type="ECO:0000256" key="1">
    <source>
        <dbReference type="SAM" id="Phobius"/>
    </source>
</evidence>
<comment type="caution">
    <text evidence="2">The sequence shown here is derived from an EMBL/GenBank/DDBJ whole genome shotgun (WGS) entry which is preliminary data.</text>
</comment>
<feature type="transmembrane region" description="Helical" evidence="1">
    <location>
        <begin position="31"/>
        <end position="50"/>
    </location>
</feature>
<dbReference type="EMBL" id="JARTLD010000033">
    <property type="protein sequence ID" value="MED5018354.1"/>
    <property type="molecule type" value="Genomic_DNA"/>
</dbReference>
<sequence>MNSRRLLAKTLVGSGAVGALLYGYAALKYGVWDLLGILLFSVLPATYGFMLNKRDRKRASAHMEKEILKLAANRKNLLTTADVALCTSLNMEQSSEVLEDLRRKGYLRLKVADNGAFVYEFQSFLSMEEKLSAERV</sequence>
<keyword evidence="1" id="KW-0812">Transmembrane</keyword>
<keyword evidence="1" id="KW-1133">Transmembrane helix</keyword>
<keyword evidence="3" id="KW-1185">Reference proteome</keyword>
<gene>
    <name evidence="2" type="ORF">P9847_13675</name>
</gene>
<feature type="transmembrane region" description="Helical" evidence="1">
    <location>
        <begin position="7"/>
        <end position="25"/>
    </location>
</feature>
<proteinExistence type="predicted"/>
<evidence type="ECO:0000313" key="2">
    <source>
        <dbReference type="EMBL" id="MED5018354.1"/>
    </source>
</evidence>
<name>A0ABU6PTY7_9BACL</name>
<dbReference type="Proteomes" id="UP001343257">
    <property type="component" value="Unassembled WGS sequence"/>
</dbReference>